<evidence type="ECO:0000313" key="2">
    <source>
        <dbReference type="Proteomes" id="UP000612585"/>
    </source>
</evidence>
<dbReference type="GO" id="GO:0016787">
    <property type="term" value="F:hydrolase activity"/>
    <property type="evidence" value="ECO:0007669"/>
    <property type="project" value="UniProtKB-KW"/>
</dbReference>
<reference evidence="1" key="1">
    <citation type="submission" date="2021-01" db="EMBL/GenBank/DDBJ databases">
        <title>Whole genome shotgun sequence of Virgisporangium aurantiacum NBRC 16421.</title>
        <authorList>
            <person name="Komaki H."/>
            <person name="Tamura T."/>
        </authorList>
    </citation>
    <scope>NUCLEOTIDE SEQUENCE</scope>
    <source>
        <strain evidence="1">NBRC 16421</strain>
    </source>
</reference>
<dbReference type="Pfam" id="PF00702">
    <property type="entry name" value="Hydrolase"/>
    <property type="match status" value="1"/>
</dbReference>
<dbReference type="SFLD" id="SFLDS00003">
    <property type="entry name" value="Haloacid_Dehalogenase"/>
    <property type="match status" value="1"/>
</dbReference>
<dbReference type="InterPro" id="IPR023214">
    <property type="entry name" value="HAD_sf"/>
</dbReference>
<sequence>MTVLLDDVLTPINGVIFDFHATLVDRGDPDRWIAAAFRHLADVGSATPELSDTEFGALCTHLDHLWQHAHSIDPTSERDLSQARHQDVFARTVAMIPGIKPDLIAALYTVLPDQWVTFDDTLPVLRELRSRGVRVVVLSNIGIDIRNYLDRVGVGELLDGVVLSYEVGLVKPDPAIFAHALELLDVPGSQTLMVGDSPRDDVGGVSLNIRTLILPPMQGPVHGLDAVLRLVGTTTPRR</sequence>
<dbReference type="PRINTS" id="PR00413">
    <property type="entry name" value="HADHALOGNASE"/>
</dbReference>
<dbReference type="InterPro" id="IPR006439">
    <property type="entry name" value="HAD-SF_hydro_IA"/>
</dbReference>
<gene>
    <name evidence="1" type="ORF">Vau01_123180</name>
</gene>
<protein>
    <submittedName>
        <fullName evidence="1">Hydrolase</fullName>
    </submittedName>
</protein>
<dbReference type="EMBL" id="BOPG01000130">
    <property type="protein sequence ID" value="GIJ64802.1"/>
    <property type="molecule type" value="Genomic_DNA"/>
</dbReference>
<dbReference type="Gene3D" id="3.40.50.1000">
    <property type="entry name" value="HAD superfamily/HAD-like"/>
    <property type="match status" value="1"/>
</dbReference>
<proteinExistence type="predicted"/>
<dbReference type="SFLD" id="SFLDG01129">
    <property type="entry name" value="C1.5:_HAD__Beta-PGM__Phosphata"/>
    <property type="match status" value="1"/>
</dbReference>
<keyword evidence="1" id="KW-0378">Hydrolase</keyword>
<dbReference type="AlphaFoldDB" id="A0A8J3ZIM5"/>
<dbReference type="SUPFAM" id="SSF56784">
    <property type="entry name" value="HAD-like"/>
    <property type="match status" value="1"/>
</dbReference>
<organism evidence="1 2">
    <name type="scientific">Virgisporangium aurantiacum</name>
    <dbReference type="NCBI Taxonomy" id="175570"/>
    <lineage>
        <taxon>Bacteria</taxon>
        <taxon>Bacillati</taxon>
        <taxon>Actinomycetota</taxon>
        <taxon>Actinomycetes</taxon>
        <taxon>Micromonosporales</taxon>
        <taxon>Micromonosporaceae</taxon>
        <taxon>Virgisporangium</taxon>
    </lineage>
</organism>
<name>A0A8J3ZIM5_9ACTN</name>
<evidence type="ECO:0000313" key="1">
    <source>
        <dbReference type="EMBL" id="GIJ64802.1"/>
    </source>
</evidence>
<dbReference type="NCBIfam" id="TIGR01549">
    <property type="entry name" value="HAD-SF-IA-v1"/>
    <property type="match status" value="1"/>
</dbReference>
<keyword evidence="2" id="KW-1185">Reference proteome</keyword>
<comment type="caution">
    <text evidence="1">The sequence shown here is derived from an EMBL/GenBank/DDBJ whole genome shotgun (WGS) entry which is preliminary data.</text>
</comment>
<dbReference type="PANTHER" id="PTHR46649">
    <property type="match status" value="1"/>
</dbReference>
<dbReference type="PANTHER" id="PTHR46649:SF4">
    <property type="entry name" value="HALOACID DEHALOGENASE-LIKE HYDROLASE (HAD) SUPERFAMILY PROTEIN"/>
    <property type="match status" value="1"/>
</dbReference>
<dbReference type="InterPro" id="IPR036412">
    <property type="entry name" value="HAD-like_sf"/>
</dbReference>
<accession>A0A8J3ZIM5</accession>
<dbReference type="Proteomes" id="UP000612585">
    <property type="component" value="Unassembled WGS sequence"/>
</dbReference>